<gene>
    <name evidence="1" type="ORF">ENJ65_03825</name>
</gene>
<reference evidence="1" key="1">
    <citation type="journal article" date="2020" name="mSystems">
        <title>Genome- and Community-Level Interaction Insights into Carbon Utilization and Element Cycling Functions of Hydrothermarchaeota in Hydrothermal Sediment.</title>
        <authorList>
            <person name="Zhou Z."/>
            <person name="Liu Y."/>
            <person name="Xu W."/>
            <person name="Pan J."/>
            <person name="Luo Z.H."/>
            <person name="Li M."/>
        </authorList>
    </citation>
    <scope>NUCLEOTIDE SEQUENCE [LARGE SCALE GENOMIC DNA]</scope>
    <source>
        <strain evidence="1">HyVt-505</strain>
    </source>
</reference>
<feature type="non-terminal residue" evidence="1">
    <location>
        <position position="246"/>
    </location>
</feature>
<dbReference type="AlphaFoldDB" id="A0A832J540"/>
<dbReference type="Proteomes" id="UP000885832">
    <property type="component" value="Unassembled WGS sequence"/>
</dbReference>
<name>A0A832J540_9GAMM</name>
<organism evidence="1">
    <name type="scientific">Candidatus Tenderia electrophaga</name>
    <dbReference type="NCBI Taxonomy" id="1748243"/>
    <lineage>
        <taxon>Bacteria</taxon>
        <taxon>Pseudomonadati</taxon>
        <taxon>Pseudomonadota</taxon>
        <taxon>Gammaproteobacteria</taxon>
        <taxon>Candidatus Tenderiales</taxon>
        <taxon>Candidatus Tenderiaceae</taxon>
        <taxon>Candidatus Tenderia</taxon>
    </lineage>
</organism>
<sequence length="246" mass="28317">MQASKKNSLFLRREIDWFNRVLEVRISLYFEQGGEYDNIHDVSPPDLSGDDSEYALLLKEYAMGFDERLVFILAMLPHVQPQALDALFIRNKNLDRTYSEFGGWKGRSHGGFLPTAETAAFILAGSDLVKRFEVIALFEEDHFFFRTGMLRLDRQGHDEPLFSAALLLSSDYLSRCTTGICHKPDYSIKFPAKRISSKLGWHDLVLAPQVLAEVENIKTWIKRSHTIMTEWGLDKSIKPGYRSLFY</sequence>
<dbReference type="GO" id="GO:0005524">
    <property type="term" value="F:ATP binding"/>
    <property type="evidence" value="ECO:0007669"/>
    <property type="project" value="UniProtKB-KW"/>
</dbReference>
<keyword evidence="1" id="KW-0547">Nucleotide-binding</keyword>
<comment type="caution">
    <text evidence="1">The sequence shown here is derived from an EMBL/GenBank/DDBJ whole genome shotgun (WGS) entry which is preliminary data.</text>
</comment>
<proteinExistence type="predicted"/>
<keyword evidence="1" id="KW-0067">ATP-binding</keyword>
<accession>A0A832J540</accession>
<evidence type="ECO:0000313" key="1">
    <source>
        <dbReference type="EMBL" id="HHJ80743.1"/>
    </source>
</evidence>
<protein>
    <submittedName>
        <fullName evidence="1">ATP-binding protein</fullName>
    </submittedName>
</protein>
<dbReference type="EMBL" id="DRNF01000244">
    <property type="protein sequence ID" value="HHJ80743.1"/>
    <property type="molecule type" value="Genomic_DNA"/>
</dbReference>